<keyword evidence="2" id="KW-1185">Reference proteome</keyword>
<protein>
    <submittedName>
        <fullName evidence="1">Uncharacterized protein</fullName>
    </submittedName>
</protein>
<gene>
    <name evidence="1" type="ORF">L2E82_16050</name>
</gene>
<evidence type="ECO:0000313" key="1">
    <source>
        <dbReference type="EMBL" id="KAI3766002.1"/>
    </source>
</evidence>
<accession>A0ACB9F5R9</accession>
<comment type="caution">
    <text evidence="1">The sequence shown here is derived from an EMBL/GenBank/DDBJ whole genome shotgun (WGS) entry which is preliminary data.</text>
</comment>
<dbReference type="Proteomes" id="UP001055811">
    <property type="component" value="Linkage Group LG03"/>
</dbReference>
<proteinExistence type="predicted"/>
<sequence length="226" mass="24855">MAFYLLLSYLLPSVIQYAFTNAAGGSSWQGRKFQWINGGASTTSTIGGSAGSRETKSAIPQRGGKVNLTLGGINLNNSGSVVVREDKKLLTVLFPGGRDGLAFTRKLIRKMKKRKYAIVPYKEKLENELKELDKRLEQKEAEMKRVAGGDTSVLKQHYEKKVQDLEHEKRALQSAIPQRGGKVNLTLGGIDLNNSGSVVVREDKKLLTVLFPGGRDGLAFTRKVFS</sequence>
<organism evidence="1 2">
    <name type="scientific">Cichorium intybus</name>
    <name type="common">Chicory</name>
    <dbReference type="NCBI Taxonomy" id="13427"/>
    <lineage>
        <taxon>Eukaryota</taxon>
        <taxon>Viridiplantae</taxon>
        <taxon>Streptophyta</taxon>
        <taxon>Embryophyta</taxon>
        <taxon>Tracheophyta</taxon>
        <taxon>Spermatophyta</taxon>
        <taxon>Magnoliopsida</taxon>
        <taxon>eudicotyledons</taxon>
        <taxon>Gunneridae</taxon>
        <taxon>Pentapetalae</taxon>
        <taxon>asterids</taxon>
        <taxon>campanulids</taxon>
        <taxon>Asterales</taxon>
        <taxon>Asteraceae</taxon>
        <taxon>Cichorioideae</taxon>
        <taxon>Cichorieae</taxon>
        <taxon>Cichoriinae</taxon>
        <taxon>Cichorium</taxon>
    </lineage>
</organism>
<reference evidence="1 2" key="2">
    <citation type="journal article" date="2022" name="Mol. Ecol. Resour.">
        <title>The genomes of chicory, endive, great burdock and yacon provide insights into Asteraceae paleo-polyploidization history and plant inulin production.</title>
        <authorList>
            <person name="Fan W."/>
            <person name="Wang S."/>
            <person name="Wang H."/>
            <person name="Wang A."/>
            <person name="Jiang F."/>
            <person name="Liu H."/>
            <person name="Zhao H."/>
            <person name="Xu D."/>
            <person name="Zhang Y."/>
        </authorList>
    </citation>
    <scope>NUCLEOTIDE SEQUENCE [LARGE SCALE GENOMIC DNA]</scope>
    <source>
        <strain evidence="2">cv. Punajuju</strain>
        <tissue evidence="1">Leaves</tissue>
    </source>
</reference>
<name>A0ACB9F5R9_CICIN</name>
<evidence type="ECO:0000313" key="2">
    <source>
        <dbReference type="Proteomes" id="UP001055811"/>
    </source>
</evidence>
<reference evidence="2" key="1">
    <citation type="journal article" date="2022" name="Mol. Ecol. Resour.">
        <title>The genomes of chicory, endive, great burdock and yacon provide insights into Asteraceae palaeo-polyploidization history and plant inulin production.</title>
        <authorList>
            <person name="Fan W."/>
            <person name="Wang S."/>
            <person name="Wang H."/>
            <person name="Wang A."/>
            <person name="Jiang F."/>
            <person name="Liu H."/>
            <person name="Zhao H."/>
            <person name="Xu D."/>
            <person name="Zhang Y."/>
        </authorList>
    </citation>
    <scope>NUCLEOTIDE SEQUENCE [LARGE SCALE GENOMIC DNA]</scope>
    <source>
        <strain evidence="2">cv. Punajuju</strain>
    </source>
</reference>
<dbReference type="EMBL" id="CM042011">
    <property type="protein sequence ID" value="KAI3766002.1"/>
    <property type="molecule type" value="Genomic_DNA"/>
</dbReference>